<accession>E3KLA8</accession>
<dbReference type="RefSeq" id="XP_003329502.1">
    <property type="nucleotide sequence ID" value="XM_003329454.2"/>
</dbReference>
<reference key="1">
    <citation type="submission" date="2007-01" db="EMBL/GenBank/DDBJ databases">
        <title>The Genome Sequence of Puccinia graminis f. sp. tritici Strain CRL 75-36-700-3.</title>
        <authorList>
            <consortium name="The Broad Institute Genome Sequencing Platform"/>
            <person name="Birren B."/>
            <person name="Lander E."/>
            <person name="Galagan J."/>
            <person name="Nusbaum C."/>
            <person name="Devon K."/>
            <person name="Cuomo C."/>
            <person name="Jaffe D."/>
            <person name="Butler J."/>
            <person name="Alvarez P."/>
            <person name="Gnerre S."/>
            <person name="Grabherr M."/>
            <person name="Mauceli E."/>
            <person name="Brockman W."/>
            <person name="Young S."/>
            <person name="LaButti K."/>
            <person name="Sykes S."/>
            <person name="DeCaprio D."/>
            <person name="Crawford M."/>
            <person name="Koehrsen M."/>
            <person name="Engels R."/>
            <person name="Montgomery P."/>
            <person name="Pearson M."/>
            <person name="Howarth C."/>
            <person name="Larson L."/>
            <person name="White J."/>
            <person name="Zeng Q."/>
            <person name="Kodira C."/>
            <person name="Yandava C."/>
            <person name="Alvarado L."/>
            <person name="O'Leary S."/>
            <person name="Szabo L."/>
            <person name="Dean R."/>
            <person name="Schein J."/>
        </authorList>
    </citation>
    <scope>NUCLEOTIDE SEQUENCE</scope>
    <source>
        <strain>CRL 75-36-700-3</strain>
    </source>
</reference>
<evidence type="ECO:0000313" key="1">
    <source>
        <dbReference type="EMBL" id="EFP85083.1"/>
    </source>
</evidence>
<name>E3KLA8_PUCGT</name>
<proteinExistence type="predicted"/>
<dbReference type="Proteomes" id="UP000008783">
    <property type="component" value="Unassembled WGS sequence"/>
</dbReference>
<dbReference type="HOGENOM" id="CLU_2074250_0_0_1"/>
<dbReference type="VEuPathDB" id="FungiDB:PGTG_11252"/>
<dbReference type="AlphaFoldDB" id="E3KLA8"/>
<gene>
    <name evidence="1" type="ORF">PGTG_11252</name>
</gene>
<reference evidence="2" key="2">
    <citation type="journal article" date="2011" name="Proc. Natl. Acad. Sci. U.S.A.">
        <title>Obligate biotrophy features unraveled by the genomic analysis of rust fungi.</title>
        <authorList>
            <person name="Duplessis S."/>
            <person name="Cuomo C.A."/>
            <person name="Lin Y.-C."/>
            <person name="Aerts A."/>
            <person name="Tisserant E."/>
            <person name="Veneault-Fourrey C."/>
            <person name="Joly D.L."/>
            <person name="Hacquard S."/>
            <person name="Amselem J."/>
            <person name="Cantarel B.L."/>
            <person name="Chiu R."/>
            <person name="Coutinho P.M."/>
            <person name="Feau N."/>
            <person name="Field M."/>
            <person name="Frey P."/>
            <person name="Gelhaye E."/>
            <person name="Goldberg J."/>
            <person name="Grabherr M.G."/>
            <person name="Kodira C.D."/>
            <person name="Kohler A."/>
            <person name="Kuees U."/>
            <person name="Lindquist E.A."/>
            <person name="Lucas S.M."/>
            <person name="Mago R."/>
            <person name="Mauceli E."/>
            <person name="Morin E."/>
            <person name="Murat C."/>
            <person name="Pangilinan J.L."/>
            <person name="Park R."/>
            <person name="Pearson M."/>
            <person name="Quesneville H."/>
            <person name="Rouhier N."/>
            <person name="Sakthikumar S."/>
            <person name="Salamov A.A."/>
            <person name="Schmutz J."/>
            <person name="Selles B."/>
            <person name="Shapiro H."/>
            <person name="Tanguay P."/>
            <person name="Tuskan G.A."/>
            <person name="Henrissat B."/>
            <person name="Van de Peer Y."/>
            <person name="Rouze P."/>
            <person name="Ellis J.G."/>
            <person name="Dodds P.N."/>
            <person name="Schein J.E."/>
            <person name="Zhong S."/>
            <person name="Hamelin R.C."/>
            <person name="Grigoriev I.V."/>
            <person name="Szabo L.J."/>
            <person name="Martin F."/>
        </authorList>
    </citation>
    <scope>NUCLEOTIDE SEQUENCE [LARGE SCALE GENOMIC DNA]</scope>
    <source>
        <strain evidence="2">CRL 75-36-700-3 / race SCCL</strain>
    </source>
</reference>
<dbReference type="KEGG" id="pgr:PGTG_11252"/>
<dbReference type="OrthoDB" id="2506495at2759"/>
<dbReference type="GeneID" id="10527063"/>
<keyword evidence="2" id="KW-1185">Reference proteome</keyword>
<organism evidence="1 2">
    <name type="scientific">Puccinia graminis f. sp. tritici (strain CRL 75-36-700-3 / race SCCL)</name>
    <name type="common">Black stem rust fungus</name>
    <dbReference type="NCBI Taxonomy" id="418459"/>
    <lineage>
        <taxon>Eukaryota</taxon>
        <taxon>Fungi</taxon>
        <taxon>Dikarya</taxon>
        <taxon>Basidiomycota</taxon>
        <taxon>Pucciniomycotina</taxon>
        <taxon>Pucciniomycetes</taxon>
        <taxon>Pucciniales</taxon>
        <taxon>Pucciniaceae</taxon>
        <taxon>Puccinia</taxon>
    </lineage>
</organism>
<sequence length="136" mass="15383">MLDSHTAPIDGHDRAVEGRCRTSLLEQFSCRPDTLEGTLLHPKWICVPVHRVFKLPDHGSSLGLQRFCFSFVAVRFGNSIETDSMYSTYILHTNAHFLKKKKRCPSTTSDGRQISVEVGLPIPTEPKIKPKYNKKS</sequence>
<evidence type="ECO:0000313" key="2">
    <source>
        <dbReference type="Proteomes" id="UP000008783"/>
    </source>
</evidence>
<dbReference type="EMBL" id="DS178293">
    <property type="protein sequence ID" value="EFP85083.1"/>
    <property type="molecule type" value="Genomic_DNA"/>
</dbReference>
<protein>
    <submittedName>
        <fullName evidence="1">Uncharacterized protein</fullName>
    </submittedName>
</protein>
<dbReference type="InParanoid" id="E3KLA8"/>